<keyword evidence="2" id="KW-0472">Membrane</keyword>
<organism evidence="3 4">
    <name type="scientific">Trichomonas vaginalis (strain ATCC PRA-98 / G3)</name>
    <dbReference type="NCBI Taxonomy" id="412133"/>
    <lineage>
        <taxon>Eukaryota</taxon>
        <taxon>Metamonada</taxon>
        <taxon>Parabasalia</taxon>
        <taxon>Trichomonadida</taxon>
        <taxon>Trichomonadidae</taxon>
        <taxon>Trichomonas</taxon>
    </lineage>
</organism>
<dbReference type="InParanoid" id="A2DFP8"/>
<keyword evidence="2" id="KW-1133">Transmembrane helix</keyword>
<feature type="region of interest" description="Disordered" evidence="1">
    <location>
        <begin position="45"/>
        <end position="65"/>
    </location>
</feature>
<dbReference type="SMR" id="A2DFP8"/>
<dbReference type="KEGG" id="tva:5466295"/>
<dbReference type="RefSeq" id="XP_001581737.1">
    <property type="nucleotide sequence ID" value="XM_001581687.1"/>
</dbReference>
<sequence length="102" mass="11140">MISLFPYLTSSVNHTVISGTTATVIISISVLIICVLLIAGCTCSKSNRQDDQDMGSDNGDVENERKELKANLIPPLFFTQGLKDPLQQDDLLEKVKQDGVTE</sequence>
<evidence type="ECO:0000256" key="2">
    <source>
        <dbReference type="SAM" id="Phobius"/>
    </source>
</evidence>
<evidence type="ECO:0000256" key="1">
    <source>
        <dbReference type="SAM" id="MobiDB-lite"/>
    </source>
</evidence>
<keyword evidence="4" id="KW-1185">Reference proteome</keyword>
<dbReference type="VEuPathDB" id="TrichDB:TVAG_391350"/>
<name>A2DFP8_TRIV3</name>
<keyword evidence="2" id="KW-0812">Transmembrane</keyword>
<evidence type="ECO:0000313" key="4">
    <source>
        <dbReference type="Proteomes" id="UP000001542"/>
    </source>
</evidence>
<protein>
    <submittedName>
        <fullName evidence="3">Uncharacterized protein</fullName>
    </submittedName>
</protein>
<dbReference type="Proteomes" id="UP000001542">
    <property type="component" value="Unassembled WGS sequence"/>
</dbReference>
<dbReference type="AlphaFoldDB" id="A2DFP8"/>
<dbReference type="EMBL" id="DS113195">
    <property type="protein sequence ID" value="EAY20751.1"/>
    <property type="molecule type" value="Genomic_DNA"/>
</dbReference>
<reference evidence="3" key="2">
    <citation type="journal article" date="2007" name="Science">
        <title>Draft genome sequence of the sexually transmitted pathogen Trichomonas vaginalis.</title>
        <authorList>
            <person name="Carlton J.M."/>
            <person name="Hirt R.P."/>
            <person name="Silva J.C."/>
            <person name="Delcher A.L."/>
            <person name="Schatz M."/>
            <person name="Zhao Q."/>
            <person name="Wortman J.R."/>
            <person name="Bidwell S.L."/>
            <person name="Alsmark U.C.M."/>
            <person name="Besteiro S."/>
            <person name="Sicheritz-Ponten T."/>
            <person name="Noel C.J."/>
            <person name="Dacks J.B."/>
            <person name="Foster P.G."/>
            <person name="Simillion C."/>
            <person name="Van de Peer Y."/>
            <person name="Miranda-Saavedra D."/>
            <person name="Barton G.J."/>
            <person name="Westrop G.D."/>
            <person name="Mueller S."/>
            <person name="Dessi D."/>
            <person name="Fiori P.L."/>
            <person name="Ren Q."/>
            <person name="Paulsen I."/>
            <person name="Zhang H."/>
            <person name="Bastida-Corcuera F.D."/>
            <person name="Simoes-Barbosa A."/>
            <person name="Brown M.T."/>
            <person name="Hayes R.D."/>
            <person name="Mukherjee M."/>
            <person name="Okumura C.Y."/>
            <person name="Schneider R."/>
            <person name="Smith A.J."/>
            <person name="Vanacova S."/>
            <person name="Villalvazo M."/>
            <person name="Haas B.J."/>
            <person name="Pertea M."/>
            <person name="Feldblyum T.V."/>
            <person name="Utterback T.R."/>
            <person name="Shu C.L."/>
            <person name="Osoegawa K."/>
            <person name="de Jong P.J."/>
            <person name="Hrdy I."/>
            <person name="Horvathova L."/>
            <person name="Zubacova Z."/>
            <person name="Dolezal P."/>
            <person name="Malik S.B."/>
            <person name="Logsdon J.M. Jr."/>
            <person name="Henze K."/>
            <person name="Gupta A."/>
            <person name="Wang C.C."/>
            <person name="Dunne R.L."/>
            <person name="Upcroft J.A."/>
            <person name="Upcroft P."/>
            <person name="White O."/>
            <person name="Salzberg S.L."/>
            <person name="Tang P."/>
            <person name="Chiu C.-H."/>
            <person name="Lee Y.-S."/>
            <person name="Embley T.M."/>
            <person name="Coombs G.H."/>
            <person name="Mottram J.C."/>
            <person name="Tachezy J."/>
            <person name="Fraser-Liggett C.M."/>
            <person name="Johnson P.J."/>
        </authorList>
    </citation>
    <scope>NUCLEOTIDE SEQUENCE [LARGE SCALE GENOMIC DNA]</scope>
    <source>
        <strain evidence="3">G3</strain>
    </source>
</reference>
<evidence type="ECO:0000313" key="3">
    <source>
        <dbReference type="EMBL" id="EAY20751.1"/>
    </source>
</evidence>
<feature type="transmembrane region" description="Helical" evidence="2">
    <location>
        <begin position="16"/>
        <end position="39"/>
    </location>
</feature>
<dbReference type="VEuPathDB" id="TrichDB:TVAGG3_0323530"/>
<reference evidence="3" key="1">
    <citation type="submission" date="2006-10" db="EMBL/GenBank/DDBJ databases">
        <authorList>
            <person name="Amadeo P."/>
            <person name="Zhao Q."/>
            <person name="Wortman J."/>
            <person name="Fraser-Liggett C."/>
            <person name="Carlton J."/>
        </authorList>
    </citation>
    <scope>NUCLEOTIDE SEQUENCE</scope>
    <source>
        <strain evidence="3">G3</strain>
    </source>
</reference>
<accession>A2DFP8</accession>
<proteinExistence type="predicted"/>
<gene>
    <name evidence="3" type="ORF">TVAG_391350</name>
</gene>